<dbReference type="PANTHER" id="PTHR42718">
    <property type="entry name" value="MAJOR FACILITATOR SUPERFAMILY MULTIDRUG TRANSPORTER MFSC"/>
    <property type="match status" value="1"/>
</dbReference>
<feature type="transmembrane region" description="Helical" evidence="8">
    <location>
        <begin position="200"/>
        <end position="219"/>
    </location>
</feature>
<evidence type="ECO:0000256" key="6">
    <source>
        <dbReference type="ARBA" id="ARBA00022989"/>
    </source>
</evidence>
<feature type="transmembrane region" description="Helical" evidence="8">
    <location>
        <begin position="366"/>
        <end position="385"/>
    </location>
</feature>
<feature type="transmembrane region" description="Helical" evidence="8">
    <location>
        <begin position="266"/>
        <end position="289"/>
    </location>
</feature>
<keyword evidence="6 8" id="KW-1133">Transmembrane helix</keyword>
<dbReference type="Gene3D" id="1.20.1720.10">
    <property type="entry name" value="Multidrug resistance protein D"/>
    <property type="match status" value="1"/>
</dbReference>
<evidence type="ECO:0000256" key="5">
    <source>
        <dbReference type="ARBA" id="ARBA00022692"/>
    </source>
</evidence>
<comment type="similarity">
    <text evidence="2">Belongs to the major facilitator superfamily. EmrB family.</text>
</comment>
<evidence type="ECO:0000256" key="3">
    <source>
        <dbReference type="ARBA" id="ARBA00022448"/>
    </source>
</evidence>
<evidence type="ECO:0000256" key="7">
    <source>
        <dbReference type="ARBA" id="ARBA00023136"/>
    </source>
</evidence>
<comment type="caution">
    <text evidence="10">The sequence shown here is derived from an EMBL/GenBank/DDBJ whole genome shotgun (WGS) entry which is preliminary data.</text>
</comment>
<dbReference type="InterPro" id="IPR036259">
    <property type="entry name" value="MFS_trans_sf"/>
</dbReference>
<dbReference type="PANTHER" id="PTHR42718:SF9">
    <property type="entry name" value="MAJOR FACILITATOR SUPERFAMILY MULTIDRUG TRANSPORTER MFSC"/>
    <property type="match status" value="1"/>
</dbReference>
<organism evidence="10 11">
    <name type="scientific">Candidatus Acididesulfobacter diazotrophicus</name>
    <dbReference type="NCBI Taxonomy" id="2597226"/>
    <lineage>
        <taxon>Bacteria</taxon>
        <taxon>Deltaproteobacteria</taxon>
        <taxon>Candidatus Acidulodesulfobacterales</taxon>
        <taxon>Candidatus Acididesulfobacter</taxon>
    </lineage>
</organism>
<dbReference type="Proteomes" id="UP000319296">
    <property type="component" value="Unassembled WGS sequence"/>
</dbReference>
<name>A0A519BNP1_9DELT</name>
<evidence type="ECO:0000256" key="4">
    <source>
        <dbReference type="ARBA" id="ARBA00022475"/>
    </source>
</evidence>
<evidence type="ECO:0000313" key="11">
    <source>
        <dbReference type="Proteomes" id="UP000319296"/>
    </source>
</evidence>
<dbReference type="GO" id="GO:0005886">
    <property type="term" value="C:plasma membrane"/>
    <property type="evidence" value="ECO:0007669"/>
    <property type="project" value="UniProtKB-SubCell"/>
</dbReference>
<feature type="domain" description="Major facilitator superfamily (MFS) profile" evidence="9">
    <location>
        <begin position="13"/>
        <end position="512"/>
    </location>
</feature>
<feature type="transmembrane region" description="Helical" evidence="8">
    <location>
        <begin position="397"/>
        <end position="415"/>
    </location>
</feature>
<feature type="transmembrane region" description="Helical" evidence="8">
    <location>
        <begin position="333"/>
        <end position="354"/>
    </location>
</feature>
<dbReference type="Pfam" id="PF07690">
    <property type="entry name" value="MFS_1"/>
    <property type="match status" value="1"/>
</dbReference>
<dbReference type="Gene3D" id="1.20.1250.20">
    <property type="entry name" value="MFS general substrate transporter like domains"/>
    <property type="match status" value="1"/>
</dbReference>
<dbReference type="SUPFAM" id="SSF103473">
    <property type="entry name" value="MFS general substrate transporter"/>
    <property type="match status" value="1"/>
</dbReference>
<reference evidence="10 11" key="1">
    <citation type="journal article" date="2019" name="ISME J.">
        <title>Insights into ecological role of a new deltaproteobacterial order Candidatus Acidulodesulfobacterales by metagenomics and metatranscriptomics.</title>
        <authorList>
            <person name="Tan S."/>
            <person name="Liu J."/>
            <person name="Fang Y."/>
            <person name="Hedlund B.P."/>
            <person name="Lian Z.H."/>
            <person name="Huang L.Y."/>
            <person name="Li J.T."/>
            <person name="Huang L.N."/>
            <person name="Li W.J."/>
            <person name="Jiang H.C."/>
            <person name="Dong H.L."/>
            <person name="Shu W.S."/>
        </authorList>
    </citation>
    <scope>NUCLEOTIDE SEQUENCE [LARGE SCALE GENOMIC DNA]</scope>
    <source>
        <strain evidence="10">AP1</strain>
    </source>
</reference>
<evidence type="ECO:0000313" key="10">
    <source>
        <dbReference type="EMBL" id="RZD18887.1"/>
    </source>
</evidence>
<feature type="transmembrane region" description="Helical" evidence="8">
    <location>
        <begin position="12"/>
        <end position="31"/>
    </location>
</feature>
<dbReference type="GO" id="GO:0022857">
    <property type="term" value="F:transmembrane transporter activity"/>
    <property type="evidence" value="ECO:0007669"/>
    <property type="project" value="InterPro"/>
</dbReference>
<evidence type="ECO:0000256" key="8">
    <source>
        <dbReference type="SAM" id="Phobius"/>
    </source>
</evidence>
<proteinExistence type="inferred from homology"/>
<keyword evidence="7 8" id="KW-0472">Membrane</keyword>
<feature type="transmembrane region" description="Helical" evidence="8">
    <location>
        <begin position="167"/>
        <end position="188"/>
    </location>
</feature>
<evidence type="ECO:0000256" key="1">
    <source>
        <dbReference type="ARBA" id="ARBA00004651"/>
    </source>
</evidence>
<sequence>MVDASHKNYKWIILALVVVSSFMAILDVNIVTVGMPKIMSHFGVDITDVEWIMIAYTITYSIVILPMSFIRRKYGIKYPFMFSILIFTIGSALCGISPSFTDLIIFRIIQAIGGAGLTPTGLNLIAEVFPPSERGEAMGIWSIGAMVAPAIGPFLGGYIVDYVNWRWIFYVNVPIGIIALLGAAIILAYDKPAITYNKKFDYVGFAFISICLGLLLYALNEGQTFGWHSPAIIQSELISGIAFVGFLINEIFVATPLINLEIFSNYNFVISTLVNMVRAVGVFGAMFLLPLFLENILGYNAMRAGILMAPTAISVAFVSFFSGRITDRIGPRYPLVIGLLIVAYSMFLFNNLSLNTSMYDIIINQVIRGIGIGLLNAPVMSAALNSVKKELIPEASSLIPATLQIGASFGIAFIGNELVVRQVYHLNQYARDVNYNSSIYHNMINFLQSDIINRAPSYLRFGTAFPSNKLAFFDYLIQMLASIASYGDAFAILGYITLGGALIAIFIKNKTS</sequence>
<feature type="transmembrane region" description="Helical" evidence="8">
    <location>
        <begin position="301"/>
        <end position="321"/>
    </location>
</feature>
<evidence type="ECO:0000259" key="9">
    <source>
        <dbReference type="PROSITE" id="PS50850"/>
    </source>
</evidence>
<keyword evidence="5 8" id="KW-0812">Transmembrane</keyword>
<accession>A0A519BNP1</accession>
<feature type="transmembrane region" description="Helical" evidence="8">
    <location>
        <begin position="489"/>
        <end position="507"/>
    </location>
</feature>
<dbReference type="NCBIfam" id="TIGR00711">
    <property type="entry name" value="efflux_EmrB"/>
    <property type="match status" value="1"/>
</dbReference>
<keyword evidence="4" id="KW-1003">Cell membrane</keyword>
<dbReference type="InterPro" id="IPR011701">
    <property type="entry name" value="MFS"/>
</dbReference>
<feature type="transmembrane region" description="Helical" evidence="8">
    <location>
        <begin position="138"/>
        <end position="155"/>
    </location>
</feature>
<keyword evidence="3" id="KW-0813">Transport</keyword>
<gene>
    <name evidence="10" type="ORF">EVG15_03480</name>
</gene>
<dbReference type="PROSITE" id="PS50850">
    <property type="entry name" value="MFS"/>
    <property type="match status" value="1"/>
</dbReference>
<evidence type="ECO:0000256" key="2">
    <source>
        <dbReference type="ARBA" id="ARBA00008537"/>
    </source>
</evidence>
<protein>
    <submittedName>
        <fullName evidence="10">DHA2 family efflux MFS transporter permease subunit</fullName>
    </submittedName>
</protein>
<comment type="subcellular location">
    <subcellularLocation>
        <location evidence="1">Cell membrane</location>
        <topology evidence="1">Multi-pass membrane protein</topology>
    </subcellularLocation>
</comment>
<dbReference type="PRINTS" id="PR01036">
    <property type="entry name" value="TCRTETB"/>
</dbReference>
<feature type="transmembrane region" description="Helical" evidence="8">
    <location>
        <begin position="78"/>
        <end position="98"/>
    </location>
</feature>
<dbReference type="CDD" id="cd17503">
    <property type="entry name" value="MFS_LmrB_MDR_like"/>
    <property type="match status" value="1"/>
</dbReference>
<dbReference type="InterPro" id="IPR004638">
    <property type="entry name" value="EmrB-like"/>
</dbReference>
<feature type="transmembrane region" description="Helical" evidence="8">
    <location>
        <begin position="231"/>
        <end position="254"/>
    </location>
</feature>
<dbReference type="EMBL" id="SGBB01000004">
    <property type="protein sequence ID" value="RZD18887.1"/>
    <property type="molecule type" value="Genomic_DNA"/>
</dbReference>
<dbReference type="AlphaFoldDB" id="A0A519BNP1"/>
<dbReference type="InterPro" id="IPR020846">
    <property type="entry name" value="MFS_dom"/>
</dbReference>
<feature type="transmembrane region" description="Helical" evidence="8">
    <location>
        <begin position="51"/>
        <end position="71"/>
    </location>
</feature>